<name>A0ABM3RDE8_SPIOL</name>
<organism evidence="1 2">
    <name type="scientific">Spinacia oleracea</name>
    <name type="common">Spinach</name>
    <dbReference type="NCBI Taxonomy" id="3562"/>
    <lineage>
        <taxon>Eukaryota</taxon>
        <taxon>Viridiplantae</taxon>
        <taxon>Streptophyta</taxon>
        <taxon>Embryophyta</taxon>
        <taxon>Tracheophyta</taxon>
        <taxon>Spermatophyta</taxon>
        <taxon>Magnoliopsida</taxon>
        <taxon>eudicotyledons</taxon>
        <taxon>Gunneridae</taxon>
        <taxon>Pentapetalae</taxon>
        <taxon>Caryophyllales</taxon>
        <taxon>Chenopodiaceae</taxon>
        <taxon>Chenopodioideae</taxon>
        <taxon>Anserineae</taxon>
        <taxon>Spinacia</taxon>
    </lineage>
</organism>
<accession>A0ABM3RDE8</accession>
<dbReference type="RefSeq" id="XP_056693645.1">
    <property type="nucleotide sequence ID" value="XM_056837667.1"/>
</dbReference>
<dbReference type="Proteomes" id="UP000813463">
    <property type="component" value="Chromosome 2"/>
</dbReference>
<protein>
    <submittedName>
        <fullName evidence="2">Uncharacterized protein</fullName>
    </submittedName>
</protein>
<gene>
    <name evidence="2" type="primary">LOC110785395</name>
</gene>
<reference evidence="1" key="1">
    <citation type="journal article" date="2021" name="Nat. Commun.">
        <title>Genomic analyses provide insights into spinach domestication and the genetic basis of agronomic traits.</title>
        <authorList>
            <person name="Cai X."/>
            <person name="Sun X."/>
            <person name="Xu C."/>
            <person name="Sun H."/>
            <person name="Wang X."/>
            <person name="Ge C."/>
            <person name="Zhang Z."/>
            <person name="Wang Q."/>
            <person name="Fei Z."/>
            <person name="Jiao C."/>
            <person name="Wang Q."/>
        </authorList>
    </citation>
    <scope>NUCLEOTIDE SEQUENCE [LARGE SCALE GENOMIC DNA]</scope>
    <source>
        <strain evidence="1">cv. Varoflay</strain>
    </source>
</reference>
<sequence length="265" mass="29738">MIAMCSASTINTDHLRSQLDQLHSEAHITRTKANNARFRLLRLSEAAENLRRQAALSVRKGKENDARELLFQKKKIMSALEKSKGRVELLDELAAKLNEAISIKEAQLVRDVASDLDIDGDDAGGPVRIVSPTQDDLKILDDDNDATFNRSDVSENQEVMPDIDSEGIMLSYSEAEETVPESINCGTETNMSSSFRGPSSYIDFLEDLDQQLNKIENDLVTSLELPALVLENEEKPKVKQMEILEHIRVARVRIRKYVEEIAGNK</sequence>
<evidence type="ECO:0000313" key="2">
    <source>
        <dbReference type="RefSeq" id="XP_056693645.1"/>
    </source>
</evidence>
<dbReference type="PANTHER" id="PTHR37174">
    <property type="entry name" value="FORKHEAD-ASSOCIATED DOMAIN PROTEIN"/>
    <property type="match status" value="1"/>
</dbReference>
<keyword evidence="1" id="KW-1185">Reference proteome</keyword>
<dbReference type="PANTHER" id="PTHR37174:SF2">
    <property type="entry name" value="FORKHEAD-ASSOCIATED DOMAIN PROTEIN"/>
    <property type="match status" value="1"/>
</dbReference>
<dbReference type="GeneID" id="110785395"/>
<reference evidence="2" key="2">
    <citation type="submission" date="2025-08" db="UniProtKB">
        <authorList>
            <consortium name="RefSeq"/>
        </authorList>
    </citation>
    <scope>IDENTIFICATION</scope>
    <source>
        <tissue evidence="2">Leaf</tissue>
    </source>
</reference>
<proteinExistence type="predicted"/>
<evidence type="ECO:0000313" key="1">
    <source>
        <dbReference type="Proteomes" id="UP000813463"/>
    </source>
</evidence>